<comment type="caution">
    <text evidence="1">The sequence shown here is derived from an EMBL/GenBank/DDBJ whole genome shotgun (WGS) entry which is preliminary data.</text>
</comment>
<organism evidence="1 2">
    <name type="scientific">Helianthus annuus</name>
    <name type="common">Common sunflower</name>
    <dbReference type="NCBI Taxonomy" id="4232"/>
    <lineage>
        <taxon>Eukaryota</taxon>
        <taxon>Viridiplantae</taxon>
        <taxon>Streptophyta</taxon>
        <taxon>Embryophyta</taxon>
        <taxon>Tracheophyta</taxon>
        <taxon>Spermatophyta</taxon>
        <taxon>Magnoliopsida</taxon>
        <taxon>eudicotyledons</taxon>
        <taxon>Gunneridae</taxon>
        <taxon>Pentapetalae</taxon>
        <taxon>asterids</taxon>
        <taxon>campanulids</taxon>
        <taxon>Asterales</taxon>
        <taxon>Asteraceae</taxon>
        <taxon>Asteroideae</taxon>
        <taxon>Heliantheae alliance</taxon>
        <taxon>Heliantheae</taxon>
        <taxon>Helianthus</taxon>
    </lineage>
</organism>
<accession>A0A9K3P4D8</accession>
<dbReference type="PANTHER" id="PTHR33448">
    <property type="entry name" value="CHLOROPLAST PROTEIN HCF243-RELATED"/>
    <property type="match status" value="1"/>
</dbReference>
<evidence type="ECO:0000313" key="1">
    <source>
        <dbReference type="EMBL" id="KAF5823596.1"/>
    </source>
</evidence>
<sequence length="238" mass="27102">MKNLLVIPKSSPIRTTPTTTIDEFAPPLIMFPRSKSTRATRSRDSRANHPIFIRKLKINNTNEEPSSPKVTCMGQVKVKRSNKTKTTSSRSSATVRRCKFLRRIKPWWLRRLWRGRISFFRCDCCRKSEKLQESTGKQIPRGIGDVIGAFNDELIAEPPLRNAVLLTRSRSAPYRYSFADNYRIGGEDEDNSGGDEGFINGEEEYKADVNVKPLNLSRCKSEPARTGDKFFVSFSFSA</sequence>
<dbReference type="Gramene" id="mRNA:HanXRQr2_Chr01g0040051">
    <property type="protein sequence ID" value="CDS:HanXRQr2_Chr01g0040051.1"/>
    <property type="gene ID" value="HanXRQr2_Chr01g0040051"/>
</dbReference>
<evidence type="ECO:0000313" key="2">
    <source>
        <dbReference type="Proteomes" id="UP000215914"/>
    </source>
</evidence>
<dbReference type="PANTHER" id="PTHR33448:SF10">
    <property type="entry name" value="PROTAMINE P1 FAMILY PROTEIN"/>
    <property type="match status" value="1"/>
</dbReference>
<reference evidence="1" key="1">
    <citation type="journal article" date="2017" name="Nature">
        <title>The sunflower genome provides insights into oil metabolism, flowering and Asterid evolution.</title>
        <authorList>
            <person name="Badouin H."/>
            <person name="Gouzy J."/>
            <person name="Grassa C.J."/>
            <person name="Murat F."/>
            <person name="Staton S.E."/>
            <person name="Cottret L."/>
            <person name="Lelandais-Briere C."/>
            <person name="Owens G.L."/>
            <person name="Carrere S."/>
            <person name="Mayjonade B."/>
            <person name="Legrand L."/>
            <person name="Gill N."/>
            <person name="Kane N.C."/>
            <person name="Bowers J.E."/>
            <person name="Hubner S."/>
            <person name="Bellec A."/>
            <person name="Berard A."/>
            <person name="Berges H."/>
            <person name="Blanchet N."/>
            <person name="Boniface M.C."/>
            <person name="Brunel D."/>
            <person name="Catrice O."/>
            <person name="Chaidir N."/>
            <person name="Claudel C."/>
            <person name="Donnadieu C."/>
            <person name="Faraut T."/>
            <person name="Fievet G."/>
            <person name="Helmstetter N."/>
            <person name="King M."/>
            <person name="Knapp S.J."/>
            <person name="Lai Z."/>
            <person name="Le Paslier M.C."/>
            <person name="Lippi Y."/>
            <person name="Lorenzon L."/>
            <person name="Mandel J.R."/>
            <person name="Marage G."/>
            <person name="Marchand G."/>
            <person name="Marquand E."/>
            <person name="Bret-Mestries E."/>
            <person name="Morien E."/>
            <person name="Nambeesan S."/>
            <person name="Nguyen T."/>
            <person name="Pegot-Espagnet P."/>
            <person name="Pouilly N."/>
            <person name="Raftis F."/>
            <person name="Sallet E."/>
            <person name="Schiex T."/>
            <person name="Thomas J."/>
            <person name="Vandecasteele C."/>
            <person name="Vares D."/>
            <person name="Vear F."/>
            <person name="Vautrin S."/>
            <person name="Crespi M."/>
            <person name="Mangin B."/>
            <person name="Burke J.M."/>
            <person name="Salse J."/>
            <person name="Munos S."/>
            <person name="Vincourt P."/>
            <person name="Rieseberg L.H."/>
            <person name="Langlade N.B."/>
        </authorList>
    </citation>
    <scope>NUCLEOTIDE SEQUENCE</scope>
    <source>
        <tissue evidence="1">Leaves</tissue>
    </source>
</reference>
<gene>
    <name evidence="1" type="ORF">HanXRQr2_Chr01g0040051</name>
</gene>
<keyword evidence="2" id="KW-1185">Reference proteome</keyword>
<reference evidence="1" key="2">
    <citation type="submission" date="2020-06" db="EMBL/GenBank/DDBJ databases">
        <title>Helianthus annuus Genome sequencing and assembly Release 2.</title>
        <authorList>
            <person name="Gouzy J."/>
            <person name="Langlade N."/>
            <person name="Munos S."/>
        </authorList>
    </citation>
    <scope>NUCLEOTIDE SEQUENCE</scope>
    <source>
        <tissue evidence="1">Leaves</tissue>
    </source>
</reference>
<dbReference type="AlphaFoldDB" id="A0A9K3P4D8"/>
<name>A0A9K3P4D8_HELAN</name>
<dbReference type="EMBL" id="MNCJ02000316">
    <property type="protein sequence ID" value="KAF5823596.1"/>
    <property type="molecule type" value="Genomic_DNA"/>
</dbReference>
<proteinExistence type="predicted"/>
<protein>
    <submittedName>
        <fullName evidence="1">Uncharacterized protein</fullName>
    </submittedName>
</protein>
<dbReference type="Proteomes" id="UP000215914">
    <property type="component" value="Unassembled WGS sequence"/>
</dbReference>